<gene>
    <name evidence="2" type="ORF">J2Z79_003039</name>
</gene>
<evidence type="ECO:0000313" key="3">
    <source>
        <dbReference type="Proteomes" id="UP001519289"/>
    </source>
</evidence>
<dbReference type="PROSITE" id="PS51257">
    <property type="entry name" value="PROKAR_LIPOPROTEIN"/>
    <property type="match status" value="1"/>
</dbReference>
<evidence type="ECO:0000256" key="1">
    <source>
        <dbReference type="SAM" id="SignalP"/>
    </source>
</evidence>
<sequence>MATEQRKLRRKWKGWHLAALLLMLVALAGLAAGCGGGGSGKGSTTQVADKLPEDFPAEPAWFKGMPKQYREAYIWAAYHHEELQYIPCYCGCGEMHGGNSACYYQRDAQGKVIAFDRHASA</sequence>
<dbReference type="Proteomes" id="UP001519289">
    <property type="component" value="Unassembled WGS sequence"/>
</dbReference>
<dbReference type="EMBL" id="JAGGLG010000031">
    <property type="protein sequence ID" value="MBP2019597.1"/>
    <property type="molecule type" value="Genomic_DNA"/>
</dbReference>
<feature type="chain" id="PRO_5045836705" description="Secreted protein" evidence="1">
    <location>
        <begin position="32"/>
        <end position="121"/>
    </location>
</feature>
<dbReference type="InterPro" id="IPR025673">
    <property type="entry name" value="PCYCGC"/>
</dbReference>
<dbReference type="Pfam" id="PF13798">
    <property type="entry name" value="PCYCGC"/>
    <property type="match status" value="1"/>
</dbReference>
<comment type="caution">
    <text evidence="2">The sequence shown here is derived from an EMBL/GenBank/DDBJ whole genome shotgun (WGS) entry which is preliminary data.</text>
</comment>
<protein>
    <recommendedName>
        <fullName evidence="4">Secreted protein</fullName>
    </recommendedName>
</protein>
<evidence type="ECO:0008006" key="4">
    <source>
        <dbReference type="Google" id="ProtNLM"/>
    </source>
</evidence>
<proteinExistence type="predicted"/>
<name>A0ABS4JVM7_9FIRM</name>
<accession>A0ABS4JVM7</accession>
<keyword evidence="3" id="KW-1185">Reference proteome</keyword>
<feature type="signal peptide" evidence="1">
    <location>
        <begin position="1"/>
        <end position="31"/>
    </location>
</feature>
<organism evidence="2 3">
    <name type="scientific">Symbiobacterium terraclitae</name>
    <dbReference type="NCBI Taxonomy" id="557451"/>
    <lineage>
        <taxon>Bacteria</taxon>
        <taxon>Bacillati</taxon>
        <taxon>Bacillota</taxon>
        <taxon>Clostridia</taxon>
        <taxon>Eubacteriales</taxon>
        <taxon>Symbiobacteriaceae</taxon>
        <taxon>Symbiobacterium</taxon>
    </lineage>
</organism>
<reference evidence="2 3" key="1">
    <citation type="submission" date="2021-03" db="EMBL/GenBank/DDBJ databases">
        <title>Genomic Encyclopedia of Type Strains, Phase IV (KMG-IV): sequencing the most valuable type-strain genomes for metagenomic binning, comparative biology and taxonomic classification.</title>
        <authorList>
            <person name="Goeker M."/>
        </authorList>
    </citation>
    <scope>NUCLEOTIDE SEQUENCE [LARGE SCALE GENOMIC DNA]</scope>
    <source>
        <strain evidence="2 3">DSM 27138</strain>
    </source>
</reference>
<evidence type="ECO:0000313" key="2">
    <source>
        <dbReference type="EMBL" id="MBP2019597.1"/>
    </source>
</evidence>
<keyword evidence="1" id="KW-0732">Signal</keyword>